<accession>A0A0F9REY9</accession>
<proteinExistence type="predicted"/>
<reference evidence="1" key="1">
    <citation type="journal article" date="2015" name="Nature">
        <title>Complex archaea that bridge the gap between prokaryotes and eukaryotes.</title>
        <authorList>
            <person name="Spang A."/>
            <person name="Saw J.H."/>
            <person name="Jorgensen S.L."/>
            <person name="Zaremba-Niedzwiedzka K."/>
            <person name="Martijn J."/>
            <person name="Lind A.E."/>
            <person name="van Eijk R."/>
            <person name="Schleper C."/>
            <person name="Guy L."/>
            <person name="Ettema T.J."/>
        </authorList>
    </citation>
    <scope>NUCLEOTIDE SEQUENCE</scope>
</reference>
<gene>
    <name evidence="1" type="ORF">LCGC14_0602380</name>
</gene>
<dbReference type="AlphaFoldDB" id="A0A0F9REY9"/>
<sequence>MSWKGLFARAGLTTDGTNMRTKNGQLAAKGAMFKHGTVPDEIVTVGAATYTAAQLLTGFIKRDPSGDNREDIFPTAALLVAAIKQAWVGCSFEFTIQNTADAAETITVAVGVGITIDSDSTATIAQSNSKRFLAVLTGVASGSEAVTIYSLGTTVH</sequence>
<organism evidence="1">
    <name type="scientific">marine sediment metagenome</name>
    <dbReference type="NCBI Taxonomy" id="412755"/>
    <lineage>
        <taxon>unclassified sequences</taxon>
        <taxon>metagenomes</taxon>
        <taxon>ecological metagenomes</taxon>
    </lineage>
</organism>
<dbReference type="EMBL" id="LAZR01000971">
    <property type="protein sequence ID" value="KKN53454.1"/>
    <property type="molecule type" value="Genomic_DNA"/>
</dbReference>
<name>A0A0F9REY9_9ZZZZ</name>
<comment type="caution">
    <text evidence="1">The sequence shown here is derived from an EMBL/GenBank/DDBJ whole genome shotgun (WGS) entry which is preliminary data.</text>
</comment>
<evidence type="ECO:0000313" key="1">
    <source>
        <dbReference type="EMBL" id="KKN53454.1"/>
    </source>
</evidence>
<protein>
    <submittedName>
        <fullName evidence="1">Uncharacterized protein</fullName>
    </submittedName>
</protein>